<dbReference type="EMBL" id="JAIQCV010000006">
    <property type="protein sequence ID" value="KAH1091356.1"/>
    <property type="molecule type" value="Genomic_DNA"/>
</dbReference>
<reference evidence="1 2" key="1">
    <citation type="journal article" date="2021" name="Plant Biotechnol. J.">
        <title>Multi-omics assisted identification of the key and species-specific regulatory components of drought-tolerant mechanisms in Gossypium stocksii.</title>
        <authorList>
            <person name="Yu D."/>
            <person name="Ke L."/>
            <person name="Zhang D."/>
            <person name="Wu Y."/>
            <person name="Sun Y."/>
            <person name="Mei J."/>
            <person name="Sun J."/>
            <person name="Sun Y."/>
        </authorList>
    </citation>
    <scope>NUCLEOTIDE SEQUENCE [LARGE SCALE GENOMIC DNA]</scope>
    <source>
        <strain evidence="2">cv. E1</strain>
        <tissue evidence="1">Leaf</tissue>
    </source>
</reference>
<keyword evidence="2" id="KW-1185">Reference proteome</keyword>
<accession>A0A9D3VPE5</accession>
<organism evidence="1 2">
    <name type="scientific">Gossypium stocksii</name>
    <dbReference type="NCBI Taxonomy" id="47602"/>
    <lineage>
        <taxon>Eukaryota</taxon>
        <taxon>Viridiplantae</taxon>
        <taxon>Streptophyta</taxon>
        <taxon>Embryophyta</taxon>
        <taxon>Tracheophyta</taxon>
        <taxon>Spermatophyta</taxon>
        <taxon>Magnoliopsida</taxon>
        <taxon>eudicotyledons</taxon>
        <taxon>Gunneridae</taxon>
        <taxon>Pentapetalae</taxon>
        <taxon>rosids</taxon>
        <taxon>malvids</taxon>
        <taxon>Malvales</taxon>
        <taxon>Malvaceae</taxon>
        <taxon>Malvoideae</taxon>
        <taxon>Gossypium</taxon>
    </lineage>
</organism>
<sequence>SFQVDNYLISKIFIIVEGKWIVEGMEATLINVYAAMWSQIKNIMEGSSSLKEIVS</sequence>
<protein>
    <submittedName>
        <fullName evidence="1">Uncharacterized protein</fullName>
    </submittedName>
</protein>
<proteinExistence type="predicted"/>
<comment type="caution">
    <text evidence="1">The sequence shown here is derived from an EMBL/GenBank/DDBJ whole genome shotgun (WGS) entry which is preliminary data.</text>
</comment>
<dbReference type="Proteomes" id="UP000828251">
    <property type="component" value="Unassembled WGS sequence"/>
</dbReference>
<evidence type="ECO:0000313" key="1">
    <source>
        <dbReference type="EMBL" id="KAH1091356.1"/>
    </source>
</evidence>
<feature type="non-terminal residue" evidence="1">
    <location>
        <position position="1"/>
    </location>
</feature>
<gene>
    <name evidence="1" type="ORF">J1N35_018613</name>
</gene>
<evidence type="ECO:0000313" key="2">
    <source>
        <dbReference type="Proteomes" id="UP000828251"/>
    </source>
</evidence>
<dbReference type="AlphaFoldDB" id="A0A9D3VPE5"/>
<name>A0A9D3VPE5_9ROSI</name>